<dbReference type="GO" id="GO:0005525">
    <property type="term" value="F:GTP binding"/>
    <property type="evidence" value="ECO:0007669"/>
    <property type="project" value="InterPro"/>
</dbReference>
<dbReference type="InterPro" id="IPR036563">
    <property type="entry name" value="MoaE_sf"/>
</dbReference>
<dbReference type="Pfam" id="PF02391">
    <property type="entry name" value="MoaE"/>
    <property type="match status" value="1"/>
</dbReference>
<gene>
    <name evidence="2" type="ORF">ASZ90_010336</name>
</gene>
<dbReference type="SUPFAM" id="SSF54690">
    <property type="entry name" value="Molybdopterin synthase subunit MoaE"/>
    <property type="match status" value="1"/>
</dbReference>
<dbReference type="InterPro" id="IPR004435">
    <property type="entry name" value="MobB_dom"/>
</dbReference>
<name>A0A0W8FGE5_9ZZZZ</name>
<dbReference type="Gene3D" id="3.90.1170.40">
    <property type="entry name" value="Molybdopterin biosynthesis MoaE subunit"/>
    <property type="match status" value="1"/>
</dbReference>
<dbReference type="GO" id="GO:0006777">
    <property type="term" value="P:Mo-molybdopterin cofactor biosynthetic process"/>
    <property type="evidence" value="ECO:0007669"/>
    <property type="project" value="InterPro"/>
</dbReference>
<protein>
    <submittedName>
        <fullName evidence="2">Molybdopterin-guanine dinucleotide biosynthesis protein mobb</fullName>
    </submittedName>
</protein>
<sequence>MEGGILLRPCCGRGCAGEMKIIQIVGRSKTGKTQFVSALIERLGEYGRVAAVKHLGHHIFDLERGRDTTRFYESGAAISAGVDGEKSVIIIRGEGLDEVLETLSVAGVRFAIIEGFKSRPFPKIVIGDLETGGCILRNPSVDEVVASLDRFYEYITLEELVRELKREHTGGRAGAIVTFNGIVREWTGDEHTEYIDFANEIEEKLARIRTEIESIPGIIGVRFHHRRGRLYAGEDITYLAVMAEHRQEAFTALSTAIDRLKQDVPAEETSGQGV</sequence>
<dbReference type="InterPro" id="IPR052539">
    <property type="entry name" value="MGD_biosynthesis_adapter"/>
</dbReference>
<dbReference type="Pfam" id="PF03205">
    <property type="entry name" value="MobB"/>
    <property type="match status" value="1"/>
</dbReference>
<feature type="domain" description="Molybdopterin-guanine dinucleotide biosynthesis protein B (MobB)" evidence="1">
    <location>
        <begin position="21"/>
        <end position="127"/>
    </location>
</feature>
<accession>A0A0W8FGE5</accession>
<proteinExistence type="predicted"/>
<evidence type="ECO:0000313" key="2">
    <source>
        <dbReference type="EMBL" id="KUG19943.1"/>
    </source>
</evidence>
<dbReference type="AlphaFoldDB" id="A0A0W8FGE5"/>
<dbReference type="PANTHER" id="PTHR40072">
    <property type="entry name" value="MOLYBDOPTERIN-GUANINE DINUCLEOTIDE BIOSYNTHESIS ADAPTER PROTEIN-RELATED"/>
    <property type="match status" value="1"/>
</dbReference>
<dbReference type="SUPFAM" id="SSF52540">
    <property type="entry name" value="P-loop containing nucleoside triphosphate hydrolases"/>
    <property type="match status" value="1"/>
</dbReference>
<evidence type="ECO:0000259" key="1">
    <source>
        <dbReference type="Pfam" id="PF03205"/>
    </source>
</evidence>
<dbReference type="Gene3D" id="3.40.50.300">
    <property type="entry name" value="P-loop containing nucleotide triphosphate hydrolases"/>
    <property type="match status" value="1"/>
</dbReference>
<dbReference type="NCBIfam" id="TIGR00176">
    <property type="entry name" value="mobB"/>
    <property type="match status" value="1"/>
</dbReference>
<dbReference type="InterPro" id="IPR027417">
    <property type="entry name" value="P-loop_NTPase"/>
</dbReference>
<organism evidence="2">
    <name type="scientific">hydrocarbon metagenome</name>
    <dbReference type="NCBI Taxonomy" id="938273"/>
    <lineage>
        <taxon>unclassified sequences</taxon>
        <taxon>metagenomes</taxon>
        <taxon>ecological metagenomes</taxon>
    </lineage>
</organism>
<comment type="caution">
    <text evidence="2">The sequence shown here is derived from an EMBL/GenBank/DDBJ whole genome shotgun (WGS) entry which is preliminary data.</text>
</comment>
<reference evidence="2" key="1">
    <citation type="journal article" date="2015" name="Proc. Natl. Acad. Sci. U.S.A.">
        <title>Networks of energetic and metabolic interactions define dynamics in microbial communities.</title>
        <authorList>
            <person name="Embree M."/>
            <person name="Liu J.K."/>
            <person name="Al-Bassam M.M."/>
            <person name="Zengler K."/>
        </authorList>
    </citation>
    <scope>NUCLEOTIDE SEQUENCE</scope>
</reference>
<dbReference type="EMBL" id="LNQE01001243">
    <property type="protein sequence ID" value="KUG19943.1"/>
    <property type="molecule type" value="Genomic_DNA"/>
</dbReference>
<dbReference type="InterPro" id="IPR003448">
    <property type="entry name" value="Mopterin_biosynth_MoaE"/>
</dbReference>
<dbReference type="PANTHER" id="PTHR40072:SF1">
    <property type="entry name" value="MOLYBDOPTERIN-GUANINE DINUCLEOTIDE BIOSYNTHESIS ADAPTER PROTEIN"/>
    <property type="match status" value="1"/>
</dbReference>